<organism evidence="7 8">
    <name type="scientific">Listeria booriae</name>
    <dbReference type="NCBI Taxonomy" id="1552123"/>
    <lineage>
        <taxon>Bacteria</taxon>
        <taxon>Bacillati</taxon>
        <taxon>Bacillota</taxon>
        <taxon>Bacilli</taxon>
        <taxon>Bacillales</taxon>
        <taxon>Listeriaceae</taxon>
        <taxon>Listeria</taxon>
    </lineage>
</organism>
<name>A0A7X1CBG7_9LIST</name>
<sequence>MNTISFLFGGGMTVLDWYLIVVGLDIITGYMKGLKSHQWNSAFNLKGLLKKFGSFATIIVAAMIDDIAPAIGMSLPVSVAFYWTVLLIIYEGLSILENYKELGGKGFNFLAKYLEVFENKVDEGKDGKDK</sequence>
<evidence type="ECO:0000256" key="1">
    <source>
        <dbReference type="ARBA" id="ARBA00004141"/>
    </source>
</evidence>
<protein>
    <submittedName>
        <fullName evidence="7">Phage holin family protein</fullName>
    </submittedName>
</protein>
<evidence type="ECO:0000256" key="3">
    <source>
        <dbReference type="ARBA" id="ARBA00022989"/>
    </source>
</evidence>
<reference evidence="7 8" key="1">
    <citation type="submission" date="2020-03" db="EMBL/GenBank/DDBJ databases">
        <title>Soil Listeria distribution.</title>
        <authorList>
            <person name="Liao J."/>
            <person name="Wiedmann M."/>
        </authorList>
    </citation>
    <scope>NUCLEOTIDE SEQUENCE [LARGE SCALE GENOMIC DNA]</scope>
    <source>
        <strain evidence="7 8">FSL L7-1547</strain>
    </source>
</reference>
<gene>
    <name evidence="7" type="ORF">HCI99_06060</name>
</gene>
<evidence type="ECO:0000256" key="2">
    <source>
        <dbReference type="ARBA" id="ARBA00022692"/>
    </source>
</evidence>
<dbReference type="RefSeq" id="WP_185402125.1">
    <property type="nucleotide sequence ID" value="NZ_JAARQU010000001.1"/>
</dbReference>
<evidence type="ECO:0000313" key="7">
    <source>
        <dbReference type="EMBL" id="MBC1491386.1"/>
    </source>
</evidence>
<dbReference type="NCBIfam" id="TIGR01593">
    <property type="entry name" value="holin_tox_secr"/>
    <property type="match status" value="1"/>
</dbReference>
<comment type="caution">
    <text evidence="7">The sequence shown here is derived from an EMBL/GenBank/DDBJ whole genome shotgun (WGS) entry which is preliminary data.</text>
</comment>
<keyword evidence="2 6" id="KW-0812">Transmembrane</keyword>
<feature type="transmembrane region" description="Helical" evidence="6">
    <location>
        <begin position="70"/>
        <end position="90"/>
    </location>
</feature>
<evidence type="ECO:0000256" key="5">
    <source>
        <dbReference type="ARBA" id="ARBA00023600"/>
    </source>
</evidence>
<dbReference type="InterPro" id="IPR006480">
    <property type="entry name" value="Phage_holin_4_1"/>
</dbReference>
<proteinExistence type="inferred from homology"/>
<evidence type="ECO:0000256" key="6">
    <source>
        <dbReference type="SAM" id="Phobius"/>
    </source>
</evidence>
<comment type="similarity">
    <text evidence="5">Belongs to the bacteriophage holin family. Cp-1 holin subfamily.</text>
</comment>
<dbReference type="AlphaFoldDB" id="A0A7X1CBG7"/>
<feature type="transmembrane region" description="Helical" evidence="6">
    <location>
        <begin position="6"/>
        <end position="27"/>
    </location>
</feature>
<keyword evidence="4 6" id="KW-0472">Membrane</keyword>
<comment type="subcellular location">
    <subcellularLocation>
        <location evidence="1">Membrane</location>
        <topology evidence="1">Multi-pass membrane protein</topology>
    </subcellularLocation>
</comment>
<dbReference type="Pfam" id="PF05105">
    <property type="entry name" value="Phage_holin_4_1"/>
    <property type="match status" value="1"/>
</dbReference>
<dbReference type="Proteomes" id="UP000533953">
    <property type="component" value="Unassembled WGS sequence"/>
</dbReference>
<evidence type="ECO:0000256" key="4">
    <source>
        <dbReference type="ARBA" id="ARBA00023136"/>
    </source>
</evidence>
<keyword evidence="3 6" id="KW-1133">Transmembrane helix</keyword>
<dbReference type="EMBL" id="JAASTX010000006">
    <property type="protein sequence ID" value="MBC1491386.1"/>
    <property type="molecule type" value="Genomic_DNA"/>
</dbReference>
<evidence type="ECO:0000313" key="8">
    <source>
        <dbReference type="Proteomes" id="UP000533953"/>
    </source>
</evidence>
<accession>A0A7X1CBG7</accession>
<dbReference type="GO" id="GO:0016020">
    <property type="term" value="C:membrane"/>
    <property type="evidence" value="ECO:0007669"/>
    <property type="project" value="UniProtKB-SubCell"/>
</dbReference>